<dbReference type="PhylomeDB" id="A0A068VNR6"/>
<evidence type="ECO:0000313" key="2">
    <source>
        <dbReference type="EMBL" id="CDP21363.1"/>
    </source>
</evidence>
<sequence>MYALVTLEEDSAFLRYGFLSVDNAAAVRKEVAKQSRPHALSLVSSFGIPDAFLSPIAFNWLETNSWSSVQH</sequence>
<dbReference type="InterPro" id="IPR002655">
    <property type="entry name" value="Acyl-CoA_oxidase_C"/>
</dbReference>
<protein>
    <submittedName>
        <fullName evidence="2">DH200=94 genomic scaffold, scaffold_3556</fullName>
    </submittedName>
</protein>
<keyword evidence="3" id="KW-1185">Reference proteome</keyword>
<dbReference type="InParanoid" id="A0A068VNR6"/>
<dbReference type="SUPFAM" id="SSF47203">
    <property type="entry name" value="Acyl-CoA dehydrogenase C-terminal domain-like"/>
    <property type="match status" value="1"/>
</dbReference>
<dbReference type="OrthoDB" id="538336at2759"/>
<name>A0A068VNR6_COFCA</name>
<dbReference type="InterPro" id="IPR036250">
    <property type="entry name" value="AcylCo_DH-like_C"/>
</dbReference>
<evidence type="ECO:0000259" key="1">
    <source>
        <dbReference type="Pfam" id="PF01756"/>
    </source>
</evidence>
<dbReference type="OMA" id="NHQFFRT"/>
<dbReference type="AlphaFoldDB" id="A0A068VNR6"/>
<dbReference type="EMBL" id="HG742640">
    <property type="protein sequence ID" value="CDP21363.1"/>
    <property type="molecule type" value="Genomic_DNA"/>
</dbReference>
<organism evidence="2 3">
    <name type="scientific">Coffea canephora</name>
    <name type="common">Robusta coffee</name>
    <dbReference type="NCBI Taxonomy" id="49390"/>
    <lineage>
        <taxon>Eukaryota</taxon>
        <taxon>Viridiplantae</taxon>
        <taxon>Streptophyta</taxon>
        <taxon>Embryophyta</taxon>
        <taxon>Tracheophyta</taxon>
        <taxon>Spermatophyta</taxon>
        <taxon>Magnoliopsida</taxon>
        <taxon>eudicotyledons</taxon>
        <taxon>Gunneridae</taxon>
        <taxon>Pentapetalae</taxon>
        <taxon>asterids</taxon>
        <taxon>lamiids</taxon>
        <taxon>Gentianales</taxon>
        <taxon>Rubiaceae</taxon>
        <taxon>Ixoroideae</taxon>
        <taxon>Gardenieae complex</taxon>
        <taxon>Bertiereae - Coffeeae clade</taxon>
        <taxon>Coffeeae</taxon>
        <taxon>Coffea</taxon>
    </lineage>
</organism>
<dbReference type="GO" id="GO:0006635">
    <property type="term" value="P:fatty acid beta-oxidation"/>
    <property type="evidence" value="ECO:0007669"/>
    <property type="project" value="InterPro"/>
</dbReference>
<dbReference type="GO" id="GO:0005777">
    <property type="term" value="C:peroxisome"/>
    <property type="evidence" value="ECO:0007669"/>
    <property type="project" value="InterPro"/>
</dbReference>
<reference evidence="3" key="1">
    <citation type="journal article" date="2014" name="Science">
        <title>The coffee genome provides insight into the convergent evolution of caffeine biosynthesis.</title>
        <authorList>
            <person name="Denoeud F."/>
            <person name="Carretero-Paulet L."/>
            <person name="Dereeper A."/>
            <person name="Droc G."/>
            <person name="Guyot R."/>
            <person name="Pietrella M."/>
            <person name="Zheng C."/>
            <person name="Alberti A."/>
            <person name="Anthony F."/>
            <person name="Aprea G."/>
            <person name="Aury J.M."/>
            <person name="Bento P."/>
            <person name="Bernard M."/>
            <person name="Bocs S."/>
            <person name="Campa C."/>
            <person name="Cenci A."/>
            <person name="Combes M.C."/>
            <person name="Crouzillat D."/>
            <person name="Da Silva C."/>
            <person name="Daddiego L."/>
            <person name="De Bellis F."/>
            <person name="Dussert S."/>
            <person name="Garsmeur O."/>
            <person name="Gayraud T."/>
            <person name="Guignon V."/>
            <person name="Jahn K."/>
            <person name="Jamilloux V."/>
            <person name="Joet T."/>
            <person name="Labadie K."/>
            <person name="Lan T."/>
            <person name="Leclercq J."/>
            <person name="Lepelley M."/>
            <person name="Leroy T."/>
            <person name="Li L.T."/>
            <person name="Librado P."/>
            <person name="Lopez L."/>
            <person name="Munoz A."/>
            <person name="Noel B."/>
            <person name="Pallavicini A."/>
            <person name="Perrotta G."/>
            <person name="Poncet V."/>
            <person name="Pot D."/>
            <person name="Priyono X."/>
            <person name="Rigoreau M."/>
            <person name="Rouard M."/>
            <person name="Rozas J."/>
            <person name="Tranchant-Dubreuil C."/>
            <person name="VanBuren R."/>
            <person name="Zhang Q."/>
            <person name="Andrade A.C."/>
            <person name="Argout X."/>
            <person name="Bertrand B."/>
            <person name="de Kochko A."/>
            <person name="Graziosi G."/>
            <person name="Henry R.J."/>
            <person name="Jayarama X."/>
            <person name="Ming R."/>
            <person name="Nagai C."/>
            <person name="Rounsley S."/>
            <person name="Sankoff D."/>
            <person name="Giuliano G."/>
            <person name="Albert V.A."/>
            <person name="Wincker P."/>
            <person name="Lashermes P."/>
        </authorList>
    </citation>
    <scope>NUCLEOTIDE SEQUENCE [LARGE SCALE GENOMIC DNA]</scope>
    <source>
        <strain evidence="3">cv. DH200-94</strain>
    </source>
</reference>
<dbReference type="Proteomes" id="UP000295252">
    <property type="component" value="Unassembled WGS sequence"/>
</dbReference>
<proteinExistence type="predicted"/>
<feature type="domain" description="Acyl-CoA oxidase C-terminal" evidence="1">
    <location>
        <begin position="1"/>
        <end position="53"/>
    </location>
</feature>
<accession>A0A068VNR6</accession>
<dbReference type="Gramene" id="CDP21363">
    <property type="protein sequence ID" value="CDP21363"/>
    <property type="gene ID" value="GSCOC_T00011578001"/>
</dbReference>
<dbReference type="STRING" id="49390.A0A068VNR6"/>
<evidence type="ECO:0000313" key="3">
    <source>
        <dbReference type="Proteomes" id="UP000295252"/>
    </source>
</evidence>
<dbReference type="GO" id="GO:0003997">
    <property type="term" value="F:acyl-CoA oxidase activity"/>
    <property type="evidence" value="ECO:0007669"/>
    <property type="project" value="InterPro"/>
</dbReference>
<dbReference type="Pfam" id="PF01756">
    <property type="entry name" value="ACOX"/>
    <property type="match status" value="1"/>
</dbReference>
<gene>
    <name evidence="2" type="ORF">GSCOC_T00011578001</name>
</gene>